<dbReference type="Pfam" id="PF02187">
    <property type="entry name" value="GAS2"/>
    <property type="match status" value="1"/>
</dbReference>
<reference evidence="6 7" key="1">
    <citation type="submission" date="2013-05" db="EMBL/GenBank/DDBJ databases">
        <title>Draft genome of the parasitic nematode Anyclostoma ceylanicum.</title>
        <authorList>
            <person name="Mitreva M."/>
        </authorList>
    </citation>
    <scope>NUCLEOTIDE SEQUENCE [LARGE SCALE GENOMIC DNA]</scope>
</reference>
<sequence length="567" mass="66237">MRRLEGWRWEMWKEQYVEWNDHRKARVSDLFRRIDRSHTGNVPRDVFIDGILASTLTHPPPVLHNPQPVLHRLLSSRMTFRLNLTAGFKTVSGSDFTLALSRVEDIKTELHNNRDRRDNCLEAGREIQAKCHPRAEQPMKHWLRVVENRWREVEERVSEREFSLLEQQQQEKEREEALFELLEFVAQKREELNKMLAQALPQDLESMSKAQSAQEKFDAELREKQPLVDGAIKHNRKGKRNAAATKLSDEWKQLWLDSIGHQTALEGQRQLLEEMRRLEGWRWEMWKEQYVEWNDHRKARVSDLFRRIDRSHTGNVPRDVFIDGILASKFPTSRLEMNKVADLFDKGDGLINSKEFIDALRFDRSRELKPLTDHEKVNEEITKQKNACSCCQQFKIEKVAEGHYRFGDTQIKRMVRILRSTVMVRVGGGWEALDEFLSKHDPCRAKGRLNIDMFYKDVSPSTAIDTMRAFTKGRRRTPSSNATSGPVMKVREKTERSIPMFPPRREPSDNTTESPTTRTFLSSSRDSLATPSSRPHSRASDSTNDERPTRIPSLRIQKGTRFGSSKP</sequence>
<dbReference type="GO" id="GO:0031122">
    <property type="term" value="P:cytoplasmic microtubule organization"/>
    <property type="evidence" value="ECO:0007669"/>
    <property type="project" value="TreeGrafter"/>
</dbReference>
<feature type="domain" description="GAR" evidence="5">
    <location>
        <begin position="372"/>
        <end position="444"/>
    </location>
</feature>
<feature type="region of interest" description="Disordered" evidence="4">
    <location>
        <begin position="468"/>
        <end position="567"/>
    </location>
</feature>
<dbReference type="InterPro" id="IPR043197">
    <property type="entry name" value="Plakin"/>
</dbReference>
<dbReference type="GO" id="GO:0042060">
    <property type="term" value="P:wound healing"/>
    <property type="evidence" value="ECO:0007669"/>
    <property type="project" value="TreeGrafter"/>
</dbReference>
<gene>
    <name evidence="6" type="ORF">ANCCEY_05758</name>
</gene>
<evidence type="ECO:0000256" key="3">
    <source>
        <dbReference type="ARBA" id="ARBA00023212"/>
    </source>
</evidence>
<evidence type="ECO:0000313" key="7">
    <source>
        <dbReference type="Proteomes" id="UP000054495"/>
    </source>
</evidence>
<dbReference type="SUPFAM" id="SSF143575">
    <property type="entry name" value="GAS2 domain-like"/>
    <property type="match status" value="1"/>
</dbReference>
<name>A0A0D6M5J6_9BILA</name>
<dbReference type="InterPro" id="IPR011992">
    <property type="entry name" value="EF-hand-dom_pair"/>
</dbReference>
<dbReference type="Gene3D" id="3.30.920.20">
    <property type="entry name" value="Gas2-like domain"/>
    <property type="match status" value="1"/>
</dbReference>
<dbReference type="GO" id="GO:0016020">
    <property type="term" value="C:membrane"/>
    <property type="evidence" value="ECO:0007669"/>
    <property type="project" value="TreeGrafter"/>
</dbReference>
<keyword evidence="3" id="KW-0206">Cytoskeleton</keyword>
<protein>
    <submittedName>
        <fullName evidence="6">Growth-Arrest-Specific Protein 2 domain protein</fullName>
    </submittedName>
</protein>
<dbReference type="SMART" id="SM00243">
    <property type="entry name" value="GAS2"/>
    <property type="match status" value="1"/>
</dbReference>
<dbReference type="GO" id="GO:0005198">
    <property type="term" value="F:structural molecule activity"/>
    <property type="evidence" value="ECO:0007669"/>
    <property type="project" value="TreeGrafter"/>
</dbReference>
<dbReference type="InterPro" id="IPR036534">
    <property type="entry name" value="GAR_dom_sf"/>
</dbReference>
<dbReference type="PROSITE" id="PS51460">
    <property type="entry name" value="GAR"/>
    <property type="match status" value="1"/>
</dbReference>
<feature type="compositionally biased region" description="Polar residues" evidence="4">
    <location>
        <begin position="509"/>
        <end position="534"/>
    </location>
</feature>
<dbReference type="GO" id="GO:0045104">
    <property type="term" value="P:intermediate filament cytoskeleton organization"/>
    <property type="evidence" value="ECO:0007669"/>
    <property type="project" value="InterPro"/>
</dbReference>
<dbReference type="PANTHER" id="PTHR23169:SF23">
    <property type="entry name" value="SHORT STOP, ISOFORM H"/>
    <property type="match status" value="1"/>
</dbReference>
<evidence type="ECO:0000256" key="2">
    <source>
        <dbReference type="ARBA" id="ARBA00022490"/>
    </source>
</evidence>
<dbReference type="AlphaFoldDB" id="A0A0D6M5J6"/>
<comment type="subcellular location">
    <subcellularLocation>
        <location evidence="1">Cytoplasm</location>
        <location evidence="1">Cytoskeleton</location>
    </subcellularLocation>
</comment>
<dbReference type="GO" id="GO:0030056">
    <property type="term" value="C:hemidesmosome"/>
    <property type="evidence" value="ECO:0007669"/>
    <property type="project" value="TreeGrafter"/>
</dbReference>
<dbReference type="PANTHER" id="PTHR23169">
    <property type="entry name" value="ENVOPLAKIN"/>
    <property type="match status" value="1"/>
</dbReference>
<proteinExistence type="predicted"/>
<dbReference type="Gene3D" id="1.20.58.60">
    <property type="match status" value="1"/>
</dbReference>
<evidence type="ECO:0000259" key="5">
    <source>
        <dbReference type="PROSITE" id="PS51460"/>
    </source>
</evidence>
<dbReference type="FunFam" id="3.30.920.20:FF:000002">
    <property type="entry name" value="dystonin isoform X1"/>
    <property type="match status" value="1"/>
</dbReference>
<accession>A0A0D6M5J6</accession>
<keyword evidence="7" id="KW-1185">Reference proteome</keyword>
<dbReference type="GO" id="GO:0005737">
    <property type="term" value="C:cytoplasm"/>
    <property type="evidence" value="ECO:0007669"/>
    <property type="project" value="TreeGrafter"/>
</dbReference>
<evidence type="ECO:0000256" key="1">
    <source>
        <dbReference type="ARBA" id="ARBA00004245"/>
    </source>
</evidence>
<dbReference type="InterPro" id="IPR003108">
    <property type="entry name" value="GAR_dom"/>
</dbReference>
<dbReference type="SUPFAM" id="SSF46966">
    <property type="entry name" value="Spectrin repeat"/>
    <property type="match status" value="2"/>
</dbReference>
<evidence type="ECO:0000313" key="6">
    <source>
        <dbReference type="EMBL" id="EPB75187.1"/>
    </source>
</evidence>
<dbReference type="Proteomes" id="UP000054495">
    <property type="component" value="Unassembled WGS sequence"/>
</dbReference>
<evidence type="ECO:0000256" key="4">
    <source>
        <dbReference type="SAM" id="MobiDB-lite"/>
    </source>
</evidence>
<keyword evidence="2" id="KW-0963">Cytoplasm</keyword>
<dbReference type="EMBL" id="KE124912">
    <property type="protein sequence ID" value="EPB75187.1"/>
    <property type="molecule type" value="Genomic_DNA"/>
</dbReference>
<dbReference type="SUPFAM" id="SSF47473">
    <property type="entry name" value="EF-hand"/>
    <property type="match status" value="1"/>
</dbReference>
<organism evidence="6 7">
    <name type="scientific">Ancylostoma ceylanicum</name>
    <dbReference type="NCBI Taxonomy" id="53326"/>
    <lineage>
        <taxon>Eukaryota</taxon>
        <taxon>Metazoa</taxon>
        <taxon>Ecdysozoa</taxon>
        <taxon>Nematoda</taxon>
        <taxon>Chromadorea</taxon>
        <taxon>Rhabditida</taxon>
        <taxon>Rhabditina</taxon>
        <taxon>Rhabditomorpha</taxon>
        <taxon>Strongyloidea</taxon>
        <taxon>Ancylostomatidae</taxon>
        <taxon>Ancylostomatinae</taxon>
        <taxon>Ancylostoma</taxon>
    </lineage>
</organism>
<dbReference type="GO" id="GO:0005882">
    <property type="term" value="C:intermediate filament"/>
    <property type="evidence" value="ECO:0007669"/>
    <property type="project" value="TreeGrafter"/>
</dbReference>
<dbReference type="GO" id="GO:0008017">
    <property type="term" value="F:microtubule binding"/>
    <property type="evidence" value="ECO:0007669"/>
    <property type="project" value="InterPro"/>
</dbReference>